<organism evidence="2 3">
    <name type="scientific">Cutibacterium acnes</name>
    <name type="common">Propionibacterium acnes</name>
    <dbReference type="NCBI Taxonomy" id="1747"/>
    <lineage>
        <taxon>Bacteria</taxon>
        <taxon>Bacillati</taxon>
        <taxon>Actinomycetota</taxon>
        <taxon>Actinomycetes</taxon>
        <taxon>Propionibacteriales</taxon>
        <taxon>Propionibacteriaceae</taxon>
        <taxon>Cutibacterium</taxon>
    </lineage>
</organism>
<name>A0AA44U512_CUTAC</name>
<evidence type="ECO:0000256" key="1">
    <source>
        <dbReference type="SAM" id="MobiDB-lite"/>
    </source>
</evidence>
<feature type="region of interest" description="Disordered" evidence="1">
    <location>
        <begin position="59"/>
        <end position="140"/>
    </location>
</feature>
<dbReference type="Proteomes" id="UP000223982">
    <property type="component" value="Unassembled WGS sequence"/>
</dbReference>
<feature type="compositionally biased region" description="Basic residues" evidence="1">
    <location>
        <begin position="65"/>
        <end position="87"/>
    </location>
</feature>
<comment type="caution">
    <text evidence="2">The sequence shown here is derived from an EMBL/GenBank/DDBJ whole genome shotgun (WGS) entry which is preliminary data.</text>
</comment>
<proteinExistence type="predicted"/>
<sequence length="265" mass="30591">MTERDNRAQDLVRTLLAEGWSQAEIARRIGRDPRLVRFVLKGLKPGTNLVEALTQLERGEEVTPPRRRHDRKGRTAKVRGKRGKPSHRPTEPDAELLHPRRSRAPQQSDEEVLGEEHIETLPRKRRHGTTPSTSQPERLERQMRKRNLLRHEVTSLPHHRSSHTLQFPRDNEDARGQASDLLTEILSEGRGQRMHAKLWIEVDEGGRRERQMVRLGDKGGYDCGFALEDVRMFRDALSWLEDQAGQQYGNVADRGRLVGVEIDVW</sequence>
<accession>A0AA44U512</accession>
<reference evidence="2 3" key="1">
    <citation type="submission" date="2017-02" db="EMBL/GenBank/DDBJ databases">
        <title>Prevalence of linear plasmids in Propionibacterium acnes isolates obtained from cancerous prostatic tissue.</title>
        <authorList>
            <person name="Davidsson S."/>
            <person name="Bruggemann H."/>
        </authorList>
    </citation>
    <scope>NUCLEOTIDE SEQUENCE [LARGE SCALE GENOMIC DNA]</scope>
    <source>
        <strain evidence="2 3">09-9</strain>
    </source>
</reference>
<feature type="compositionally biased region" description="Basic and acidic residues" evidence="1">
    <location>
        <begin position="88"/>
        <end position="98"/>
    </location>
</feature>
<dbReference type="EMBL" id="LKVB01000004">
    <property type="protein sequence ID" value="PHJ27601.1"/>
    <property type="molecule type" value="Genomic_DNA"/>
</dbReference>
<evidence type="ECO:0000313" key="2">
    <source>
        <dbReference type="EMBL" id="PHJ27601.1"/>
    </source>
</evidence>
<evidence type="ECO:0000313" key="3">
    <source>
        <dbReference type="Proteomes" id="UP000223982"/>
    </source>
</evidence>
<gene>
    <name evidence="2" type="ORF">APS60_06675</name>
</gene>
<protein>
    <submittedName>
        <fullName evidence="2">Helix-turn-helix domain containing protein</fullName>
    </submittedName>
</protein>
<dbReference type="RefSeq" id="WP_002521514.1">
    <property type="nucleotide sequence ID" value="NZ_CAJTKC010000001.1"/>
</dbReference>
<dbReference type="AlphaFoldDB" id="A0AA44U512"/>